<reference evidence="1 2" key="1">
    <citation type="journal article" date="2018" name="Front. Plant Sci.">
        <title>Red Clover (Trifolium pratense) and Zigzag Clover (T. medium) - A Picture of Genomic Similarities and Differences.</title>
        <authorList>
            <person name="Dluhosova J."/>
            <person name="Istvanek J."/>
            <person name="Nedelnik J."/>
            <person name="Repkova J."/>
        </authorList>
    </citation>
    <scope>NUCLEOTIDE SEQUENCE [LARGE SCALE GENOMIC DNA]</scope>
    <source>
        <strain evidence="2">cv. 10/8</strain>
        <tissue evidence="1">Leaf</tissue>
    </source>
</reference>
<proteinExistence type="predicted"/>
<sequence length="42" mass="4733">PCSASCWRPKAENFRISGKQWRGMATLSLSDEHPRSTTQAQI</sequence>
<dbReference type="Proteomes" id="UP000265520">
    <property type="component" value="Unassembled WGS sequence"/>
</dbReference>
<evidence type="ECO:0000313" key="1">
    <source>
        <dbReference type="EMBL" id="MCI70318.1"/>
    </source>
</evidence>
<evidence type="ECO:0000313" key="2">
    <source>
        <dbReference type="Proteomes" id="UP000265520"/>
    </source>
</evidence>
<protein>
    <submittedName>
        <fullName evidence="1">Uncharacterized protein</fullName>
    </submittedName>
</protein>
<dbReference type="AlphaFoldDB" id="A0A392UB96"/>
<keyword evidence="2" id="KW-1185">Reference proteome</keyword>
<comment type="caution">
    <text evidence="1">The sequence shown here is derived from an EMBL/GenBank/DDBJ whole genome shotgun (WGS) entry which is preliminary data.</text>
</comment>
<accession>A0A392UB96</accession>
<organism evidence="1 2">
    <name type="scientific">Trifolium medium</name>
    <dbReference type="NCBI Taxonomy" id="97028"/>
    <lineage>
        <taxon>Eukaryota</taxon>
        <taxon>Viridiplantae</taxon>
        <taxon>Streptophyta</taxon>
        <taxon>Embryophyta</taxon>
        <taxon>Tracheophyta</taxon>
        <taxon>Spermatophyta</taxon>
        <taxon>Magnoliopsida</taxon>
        <taxon>eudicotyledons</taxon>
        <taxon>Gunneridae</taxon>
        <taxon>Pentapetalae</taxon>
        <taxon>rosids</taxon>
        <taxon>fabids</taxon>
        <taxon>Fabales</taxon>
        <taxon>Fabaceae</taxon>
        <taxon>Papilionoideae</taxon>
        <taxon>50 kb inversion clade</taxon>
        <taxon>NPAAA clade</taxon>
        <taxon>Hologalegina</taxon>
        <taxon>IRL clade</taxon>
        <taxon>Trifolieae</taxon>
        <taxon>Trifolium</taxon>
    </lineage>
</organism>
<feature type="non-terminal residue" evidence="1">
    <location>
        <position position="1"/>
    </location>
</feature>
<dbReference type="EMBL" id="LXQA010773438">
    <property type="protein sequence ID" value="MCI70318.1"/>
    <property type="molecule type" value="Genomic_DNA"/>
</dbReference>
<name>A0A392UB96_9FABA</name>